<accession>A0A9W8EBM6</accession>
<reference evidence="8" key="1">
    <citation type="submission" date="2022-07" db="EMBL/GenBank/DDBJ databases">
        <title>Phylogenomic reconstructions and comparative analyses of Kickxellomycotina fungi.</title>
        <authorList>
            <person name="Reynolds N.K."/>
            <person name="Stajich J.E."/>
            <person name="Barry K."/>
            <person name="Grigoriev I.V."/>
            <person name="Crous P."/>
            <person name="Smith M.E."/>
        </authorList>
    </citation>
    <scope>NUCLEOTIDE SEQUENCE</scope>
    <source>
        <strain evidence="8">RSA 567</strain>
    </source>
</reference>
<name>A0A9W8EBM6_9FUNG</name>
<evidence type="ECO:0000259" key="7">
    <source>
        <dbReference type="PROSITE" id="PS50893"/>
    </source>
</evidence>
<dbReference type="EMBL" id="JANBQB010000578">
    <property type="protein sequence ID" value="KAJ1975021.1"/>
    <property type="molecule type" value="Genomic_DNA"/>
</dbReference>
<protein>
    <submittedName>
        <fullName evidence="8">ATP-binding cassette transporter snq2</fullName>
    </submittedName>
</protein>
<dbReference type="Pfam" id="PF14510">
    <property type="entry name" value="ABC_trans_N"/>
    <property type="match status" value="1"/>
</dbReference>
<dbReference type="InterPro" id="IPR027417">
    <property type="entry name" value="P-loop_NTPase"/>
</dbReference>
<proteinExistence type="predicted"/>
<gene>
    <name evidence="8" type="primary">SNQ2_3</name>
    <name evidence="8" type="ORF">H4R34_004496</name>
</gene>
<keyword evidence="8" id="KW-0067">ATP-binding</keyword>
<dbReference type="CDD" id="cd03233">
    <property type="entry name" value="ABCG_PDR_domain1"/>
    <property type="match status" value="1"/>
</dbReference>
<dbReference type="Proteomes" id="UP001151582">
    <property type="component" value="Unassembled WGS sequence"/>
</dbReference>
<keyword evidence="2" id="KW-0813">Transport</keyword>
<dbReference type="PANTHER" id="PTHR19241">
    <property type="entry name" value="ATP-BINDING CASSETTE TRANSPORTER"/>
    <property type="match status" value="1"/>
</dbReference>
<keyword evidence="5" id="KW-0472">Membrane</keyword>
<dbReference type="InterPro" id="IPR034001">
    <property type="entry name" value="ABCG_PDR_1"/>
</dbReference>
<dbReference type="PROSITE" id="PS50893">
    <property type="entry name" value="ABC_TRANSPORTER_2"/>
    <property type="match status" value="1"/>
</dbReference>
<feature type="domain" description="ABC transporter" evidence="7">
    <location>
        <begin position="240"/>
        <end position="487"/>
    </location>
</feature>
<feature type="region of interest" description="Disordered" evidence="6">
    <location>
        <begin position="1"/>
        <end position="88"/>
    </location>
</feature>
<dbReference type="InterPro" id="IPR003439">
    <property type="entry name" value="ABC_transporter-like_ATP-bd"/>
</dbReference>
<dbReference type="AlphaFoldDB" id="A0A9W8EBM6"/>
<evidence type="ECO:0000256" key="6">
    <source>
        <dbReference type="SAM" id="MobiDB-lite"/>
    </source>
</evidence>
<dbReference type="Pfam" id="PF00005">
    <property type="entry name" value="ABC_tran"/>
    <property type="match status" value="1"/>
</dbReference>
<comment type="caution">
    <text evidence="8">The sequence shown here is derived from an EMBL/GenBank/DDBJ whole genome shotgun (WGS) entry which is preliminary data.</text>
</comment>
<dbReference type="OrthoDB" id="245989at2759"/>
<dbReference type="GO" id="GO:0140359">
    <property type="term" value="F:ABC-type transporter activity"/>
    <property type="evidence" value="ECO:0007669"/>
    <property type="project" value="InterPro"/>
</dbReference>
<evidence type="ECO:0000256" key="5">
    <source>
        <dbReference type="ARBA" id="ARBA00023136"/>
    </source>
</evidence>
<dbReference type="InterPro" id="IPR043926">
    <property type="entry name" value="ABCG_dom"/>
</dbReference>
<organism evidence="8 9">
    <name type="scientific">Dimargaris verticillata</name>
    <dbReference type="NCBI Taxonomy" id="2761393"/>
    <lineage>
        <taxon>Eukaryota</taxon>
        <taxon>Fungi</taxon>
        <taxon>Fungi incertae sedis</taxon>
        <taxon>Zoopagomycota</taxon>
        <taxon>Kickxellomycotina</taxon>
        <taxon>Dimargaritomycetes</taxon>
        <taxon>Dimargaritales</taxon>
        <taxon>Dimargaritaceae</taxon>
        <taxon>Dimargaris</taxon>
    </lineage>
</organism>
<evidence type="ECO:0000256" key="4">
    <source>
        <dbReference type="ARBA" id="ARBA00022989"/>
    </source>
</evidence>
<evidence type="ECO:0000256" key="2">
    <source>
        <dbReference type="ARBA" id="ARBA00022448"/>
    </source>
</evidence>
<keyword evidence="8" id="KW-0547">Nucleotide-binding</keyword>
<dbReference type="GO" id="GO:0016020">
    <property type="term" value="C:membrane"/>
    <property type="evidence" value="ECO:0007669"/>
    <property type="project" value="UniProtKB-SubCell"/>
</dbReference>
<evidence type="ECO:0000313" key="9">
    <source>
        <dbReference type="Proteomes" id="UP001151582"/>
    </source>
</evidence>
<keyword evidence="9" id="KW-1185">Reference proteome</keyword>
<dbReference type="SUPFAM" id="SSF52540">
    <property type="entry name" value="P-loop containing nucleoside triphosphate hydrolases"/>
    <property type="match status" value="1"/>
</dbReference>
<keyword evidence="4" id="KW-1133">Transmembrane helix</keyword>
<dbReference type="GO" id="GO:0005524">
    <property type="term" value="F:ATP binding"/>
    <property type="evidence" value="ECO:0007669"/>
    <property type="project" value="UniProtKB-KW"/>
</dbReference>
<keyword evidence="3" id="KW-0812">Transmembrane</keyword>
<dbReference type="Gene3D" id="3.40.50.300">
    <property type="entry name" value="P-loop containing nucleotide triphosphate hydrolases"/>
    <property type="match status" value="1"/>
</dbReference>
<comment type="subcellular location">
    <subcellularLocation>
        <location evidence="1">Membrane</location>
        <topology evidence="1">Multi-pass membrane protein</topology>
    </subcellularLocation>
</comment>
<dbReference type="GO" id="GO:0016887">
    <property type="term" value="F:ATP hydrolysis activity"/>
    <property type="evidence" value="ECO:0007669"/>
    <property type="project" value="InterPro"/>
</dbReference>
<dbReference type="InterPro" id="IPR029481">
    <property type="entry name" value="ABC_trans_N"/>
</dbReference>
<feature type="compositionally biased region" description="Polar residues" evidence="6">
    <location>
        <begin position="20"/>
        <end position="37"/>
    </location>
</feature>
<feature type="non-terminal residue" evidence="8">
    <location>
        <position position="579"/>
    </location>
</feature>
<evidence type="ECO:0000256" key="3">
    <source>
        <dbReference type="ARBA" id="ARBA00022692"/>
    </source>
</evidence>
<sequence length="579" mass="63363">MSSDNDPANSGRNPFDRIASESSLGGSDEQTYASETSYARLPVDSQSIPPKGSSHLGNGLPALAGDSSDPIADEKNALPAASSPTSEGLRHVAFSNSADLANGTPAATTNHDGGELLDVVREPSYRQKSTLGGGAVQQTFGERNEVDYDAANAEFDNLQRTLSKHSSVKGMEEGGLPFDVREFLTQHADSIDEDRLRRIGVVFQNLEVKGTASSQAHIETIFGALAGIIMALPKAVVSLVSGHGLHGNAPKKTILQNVSGYCRPGEMLLVLGKPGAGCSTFLRVLGNQRRSYREINGEVSYAGIDAKDLAKHYRGEVVYNQEDDHHYPTISVRNTIDFALKSRTPSSRVVADRDQLRKDILEVLIKMFGLQRCANTVVGNAMTRGVSGGEKKRTSIAEQMATEAAVSIWDGSTRGLDASSALDYVRSLRIVADLFQRTTIVTLYQASENIYNLFDKVMLLADGRCIYFGPASQAKAYFENMGYVCPPRQTTSDFLTGITMKYEARVAPGMEEKVPRTSEAFETYFHASSDYVQLQTEIVDYKHEIEEERPDVNFRRNVEELRMGASKSKLRRRSPYQTT</sequence>
<evidence type="ECO:0000313" key="8">
    <source>
        <dbReference type="EMBL" id="KAJ1975021.1"/>
    </source>
</evidence>
<dbReference type="Pfam" id="PF19055">
    <property type="entry name" value="ABC2_membrane_7"/>
    <property type="match status" value="1"/>
</dbReference>
<feature type="compositionally biased region" description="Polar residues" evidence="6">
    <location>
        <begin position="1"/>
        <end position="12"/>
    </location>
</feature>
<evidence type="ECO:0000256" key="1">
    <source>
        <dbReference type="ARBA" id="ARBA00004141"/>
    </source>
</evidence>